<dbReference type="PRINTS" id="PR00344">
    <property type="entry name" value="BCTRLSENSOR"/>
</dbReference>
<dbReference type="SMART" id="SM00388">
    <property type="entry name" value="HisKA"/>
    <property type="match status" value="1"/>
</dbReference>
<dbReference type="InterPro" id="IPR003661">
    <property type="entry name" value="HisK_dim/P_dom"/>
</dbReference>
<feature type="domain" description="HAMP" evidence="16">
    <location>
        <begin position="188"/>
        <end position="240"/>
    </location>
</feature>
<keyword evidence="11 14" id="KW-1133">Transmembrane helix</keyword>
<dbReference type="SUPFAM" id="SSF47384">
    <property type="entry name" value="Homodimeric domain of signal transducing histidine kinase"/>
    <property type="match status" value="1"/>
</dbReference>
<organism evidence="17 18">
    <name type="scientific">Bacillus paramycoides</name>
    <dbReference type="NCBI Taxonomy" id="2026194"/>
    <lineage>
        <taxon>Bacteria</taxon>
        <taxon>Bacillati</taxon>
        <taxon>Bacillota</taxon>
        <taxon>Bacilli</taxon>
        <taxon>Bacillales</taxon>
        <taxon>Bacillaceae</taxon>
        <taxon>Bacillus</taxon>
        <taxon>Bacillus cereus group</taxon>
    </lineage>
</organism>
<accession>A0ABU6MPY0</accession>
<keyword evidence="4" id="KW-1003">Cell membrane</keyword>
<dbReference type="InterPro" id="IPR036097">
    <property type="entry name" value="HisK_dim/P_sf"/>
</dbReference>
<gene>
    <name evidence="17" type="ORF">P4U88_02975</name>
</gene>
<evidence type="ECO:0000256" key="3">
    <source>
        <dbReference type="ARBA" id="ARBA00012438"/>
    </source>
</evidence>
<dbReference type="Proteomes" id="UP001309448">
    <property type="component" value="Unassembled WGS sequence"/>
</dbReference>
<evidence type="ECO:0000256" key="11">
    <source>
        <dbReference type="ARBA" id="ARBA00022989"/>
    </source>
</evidence>
<dbReference type="PROSITE" id="PS50885">
    <property type="entry name" value="HAMP"/>
    <property type="match status" value="1"/>
</dbReference>
<evidence type="ECO:0000256" key="5">
    <source>
        <dbReference type="ARBA" id="ARBA00022553"/>
    </source>
</evidence>
<dbReference type="CDD" id="cd00082">
    <property type="entry name" value="HisKA"/>
    <property type="match status" value="1"/>
</dbReference>
<comment type="caution">
    <text evidence="17">The sequence shown here is derived from an EMBL/GenBank/DDBJ whole genome shotgun (WGS) entry which is preliminary data.</text>
</comment>
<feature type="transmembrane region" description="Helical" evidence="14">
    <location>
        <begin position="162"/>
        <end position="182"/>
    </location>
</feature>
<evidence type="ECO:0000256" key="12">
    <source>
        <dbReference type="ARBA" id="ARBA00023012"/>
    </source>
</evidence>
<dbReference type="PANTHER" id="PTHR45528:SF8">
    <property type="entry name" value="HISTIDINE KINASE"/>
    <property type="match status" value="1"/>
</dbReference>
<evidence type="ECO:0000313" key="18">
    <source>
        <dbReference type="Proteomes" id="UP001309448"/>
    </source>
</evidence>
<dbReference type="InterPro" id="IPR036890">
    <property type="entry name" value="HATPase_C_sf"/>
</dbReference>
<dbReference type="InterPro" id="IPR003660">
    <property type="entry name" value="HAMP_dom"/>
</dbReference>
<keyword evidence="5" id="KW-0597">Phosphoprotein</keyword>
<evidence type="ECO:0000256" key="2">
    <source>
        <dbReference type="ARBA" id="ARBA00004651"/>
    </source>
</evidence>
<keyword evidence="10" id="KW-0067">ATP-binding</keyword>
<dbReference type="GO" id="GO:0016301">
    <property type="term" value="F:kinase activity"/>
    <property type="evidence" value="ECO:0007669"/>
    <property type="project" value="UniProtKB-KW"/>
</dbReference>
<dbReference type="Pfam" id="PF00512">
    <property type="entry name" value="HisKA"/>
    <property type="match status" value="1"/>
</dbReference>
<keyword evidence="9 17" id="KW-0418">Kinase</keyword>
<proteinExistence type="predicted"/>
<protein>
    <recommendedName>
        <fullName evidence="3">histidine kinase</fullName>
        <ecNumber evidence="3">2.7.13.3</ecNumber>
    </recommendedName>
</protein>
<feature type="transmembrane region" description="Helical" evidence="14">
    <location>
        <begin position="12"/>
        <end position="36"/>
    </location>
</feature>
<keyword evidence="8" id="KW-0547">Nucleotide-binding</keyword>
<evidence type="ECO:0000256" key="7">
    <source>
        <dbReference type="ARBA" id="ARBA00022692"/>
    </source>
</evidence>
<reference evidence="17 18" key="1">
    <citation type="submission" date="2023-03" db="EMBL/GenBank/DDBJ databases">
        <title>Bacillus Genome Sequencing.</title>
        <authorList>
            <person name="Dunlap C."/>
        </authorList>
    </citation>
    <scope>NUCLEOTIDE SEQUENCE [LARGE SCALE GENOMIC DNA]</scope>
    <source>
        <strain evidence="17 18">B-615</strain>
    </source>
</reference>
<dbReference type="InterPro" id="IPR003594">
    <property type="entry name" value="HATPase_dom"/>
</dbReference>
<evidence type="ECO:0000256" key="13">
    <source>
        <dbReference type="ARBA" id="ARBA00023136"/>
    </source>
</evidence>
<keyword evidence="6" id="KW-0808">Transferase</keyword>
<dbReference type="SUPFAM" id="SSF158472">
    <property type="entry name" value="HAMP domain-like"/>
    <property type="match status" value="1"/>
</dbReference>
<dbReference type="EC" id="2.7.13.3" evidence="3"/>
<evidence type="ECO:0000256" key="1">
    <source>
        <dbReference type="ARBA" id="ARBA00000085"/>
    </source>
</evidence>
<keyword evidence="18" id="KW-1185">Reference proteome</keyword>
<dbReference type="CDD" id="cd06225">
    <property type="entry name" value="HAMP"/>
    <property type="match status" value="1"/>
</dbReference>
<evidence type="ECO:0000313" key="17">
    <source>
        <dbReference type="EMBL" id="MED1564920.1"/>
    </source>
</evidence>
<evidence type="ECO:0000256" key="8">
    <source>
        <dbReference type="ARBA" id="ARBA00022741"/>
    </source>
</evidence>
<feature type="domain" description="Histidine kinase" evidence="15">
    <location>
        <begin position="255"/>
        <end position="476"/>
    </location>
</feature>
<dbReference type="SMART" id="SM00387">
    <property type="entry name" value="HATPase_c"/>
    <property type="match status" value="1"/>
</dbReference>
<keyword evidence="12" id="KW-0902">Two-component regulatory system</keyword>
<dbReference type="EMBL" id="JARMDB010000003">
    <property type="protein sequence ID" value="MED1564920.1"/>
    <property type="molecule type" value="Genomic_DNA"/>
</dbReference>
<comment type="subcellular location">
    <subcellularLocation>
        <location evidence="2">Cell membrane</location>
        <topology evidence="2">Multi-pass membrane protein</topology>
    </subcellularLocation>
</comment>
<dbReference type="RefSeq" id="WP_327919144.1">
    <property type="nucleotide sequence ID" value="NZ_JARMDB010000003.1"/>
</dbReference>
<evidence type="ECO:0000259" key="15">
    <source>
        <dbReference type="PROSITE" id="PS50109"/>
    </source>
</evidence>
<dbReference type="InterPro" id="IPR004358">
    <property type="entry name" value="Sig_transdc_His_kin-like_C"/>
</dbReference>
<dbReference type="InterPro" id="IPR005467">
    <property type="entry name" value="His_kinase_dom"/>
</dbReference>
<evidence type="ECO:0000256" key="4">
    <source>
        <dbReference type="ARBA" id="ARBA00022475"/>
    </source>
</evidence>
<evidence type="ECO:0000259" key="16">
    <source>
        <dbReference type="PROSITE" id="PS50885"/>
    </source>
</evidence>
<dbReference type="Pfam" id="PF02518">
    <property type="entry name" value="HATPase_c"/>
    <property type="match status" value="1"/>
</dbReference>
<name>A0ABU6MPY0_9BACI</name>
<keyword evidence="13 14" id="KW-0472">Membrane</keyword>
<evidence type="ECO:0000256" key="9">
    <source>
        <dbReference type="ARBA" id="ARBA00022777"/>
    </source>
</evidence>
<dbReference type="PANTHER" id="PTHR45528">
    <property type="entry name" value="SENSOR HISTIDINE KINASE CPXA"/>
    <property type="match status" value="1"/>
</dbReference>
<evidence type="ECO:0000256" key="6">
    <source>
        <dbReference type="ARBA" id="ARBA00022679"/>
    </source>
</evidence>
<dbReference type="Pfam" id="PF00672">
    <property type="entry name" value="HAMP"/>
    <property type="match status" value="1"/>
</dbReference>
<dbReference type="Gene3D" id="1.10.287.130">
    <property type="match status" value="1"/>
</dbReference>
<dbReference type="Gene3D" id="6.10.340.10">
    <property type="match status" value="1"/>
</dbReference>
<comment type="catalytic activity">
    <reaction evidence="1">
        <text>ATP + protein L-histidine = ADP + protein N-phospho-L-histidine.</text>
        <dbReference type="EC" id="2.7.13.3"/>
    </reaction>
</comment>
<evidence type="ECO:0000256" key="14">
    <source>
        <dbReference type="SAM" id="Phobius"/>
    </source>
</evidence>
<dbReference type="SUPFAM" id="SSF55874">
    <property type="entry name" value="ATPase domain of HSP90 chaperone/DNA topoisomerase II/histidine kinase"/>
    <property type="match status" value="1"/>
</dbReference>
<sequence length="483" mass="55622">MQRLRIKQQLVIGFLIVLIGSLILTVLTAASGWYWLTKSGKVFPANYYEQKIPMIKEYAKDKGALLLNEKERNELEKIIPEEGIKYQIVNRQGDISYGTYKKKLITNERPILSVINTNIHEEDDDTEVTTYLPLVDKTGELQGAIGLNYHLTMSTASAVDSLFVILFLASPFIYITILSYIVSNRMGKRIKKPLAELSEASKRIQEQDLDFHLEYNAQNEIGELVGSFENMRAALATSLSRQWELEEERREYIRAISHDLKTPLTIVQGHTEGLQSGLWKNEDLLHRYLQTIERNTNRMTKLLEEFQTVNELESFSFQLRLNKVHINPFFLKKLEEYECIARKKEIEWDVTFENNEGIQSLVFDQERISQVMDNIVMNAVRFTPVSGKMLVKVCAWHDTIEFHVYDSGPGFQEGDLKKVLQRFYQGDQSRSGSKEHFGLGLYIAKTIVEKHGGKIQVENSKVRGGAHVSFRIPSGVYKRSKQK</sequence>
<dbReference type="PROSITE" id="PS50109">
    <property type="entry name" value="HIS_KIN"/>
    <property type="match status" value="1"/>
</dbReference>
<keyword evidence="7 14" id="KW-0812">Transmembrane</keyword>
<dbReference type="InterPro" id="IPR050398">
    <property type="entry name" value="HssS/ArlS-like"/>
</dbReference>
<dbReference type="SMART" id="SM00304">
    <property type="entry name" value="HAMP"/>
    <property type="match status" value="1"/>
</dbReference>
<dbReference type="Gene3D" id="3.30.565.10">
    <property type="entry name" value="Histidine kinase-like ATPase, C-terminal domain"/>
    <property type="match status" value="1"/>
</dbReference>
<evidence type="ECO:0000256" key="10">
    <source>
        <dbReference type="ARBA" id="ARBA00022840"/>
    </source>
</evidence>